<dbReference type="GO" id="GO:0006355">
    <property type="term" value="P:regulation of DNA-templated transcription"/>
    <property type="evidence" value="ECO:0007669"/>
    <property type="project" value="InterPro"/>
</dbReference>
<evidence type="ECO:0000259" key="4">
    <source>
        <dbReference type="PROSITE" id="PS50043"/>
    </source>
</evidence>
<gene>
    <name evidence="5" type="ORF">SAMN05443248_5250</name>
</gene>
<keyword evidence="1" id="KW-0805">Transcription regulation</keyword>
<dbReference type="PRINTS" id="PR00038">
    <property type="entry name" value="HTHLUXR"/>
</dbReference>
<dbReference type="PROSITE" id="PS50043">
    <property type="entry name" value="HTH_LUXR_2"/>
    <property type="match status" value="1"/>
</dbReference>
<dbReference type="AlphaFoldDB" id="A0A1M5U2C5"/>
<dbReference type="InterPro" id="IPR036388">
    <property type="entry name" value="WH-like_DNA-bd_sf"/>
</dbReference>
<dbReference type="InterPro" id="IPR000792">
    <property type="entry name" value="Tscrpt_reg_LuxR_C"/>
</dbReference>
<evidence type="ECO:0000256" key="1">
    <source>
        <dbReference type="ARBA" id="ARBA00023015"/>
    </source>
</evidence>
<proteinExistence type="predicted"/>
<dbReference type="SUPFAM" id="SSF46894">
    <property type="entry name" value="C-terminal effector domain of the bipartite response regulators"/>
    <property type="match status" value="1"/>
</dbReference>
<dbReference type="PANTHER" id="PTHR44688">
    <property type="entry name" value="DNA-BINDING TRANSCRIPTIONAL ACTIVATOR DEVR_DOSR"/>
    <property type="match status" value="1"/>
</dbReference>
<sequence length="154" mass="16515">MISQMAAVEVADADDADVILTDSDNVPAGPHLVLGDPASLQSTINGVDKDASICVLEAAIRLVVHGYRISVPLVERHRWETDDLTPEGDKMLTERERQVLEKLAAGASNKVIARDLEISLATAKFHVSSLLTKLAARNRTDAVAIGIKLGLLLL</sequence>
<dbReference type="InterPro" id="IPR016032">
    <property type="entry name" value="Sig_transdc_resp-reg_C-effctor"/>
</dbReference>
<evidence type="ECO:0000256" key="3">
    <source>
        <dbReference type="ARBA" id="ARBA00023163"/>
    </source>
</evidence>
<evidence type="ECO:0000313" key="6">
    <source>
        <dbReference type="Proteomes" id="UP000189796"/>
    </source>
</evidence>
<feature type="domain" description="HTH luxR-type" evidence="4">
    <location>
        <begin position="85"/>
        <end position="150"/>
    </location>
</feature>
<evidence type="ECO:0000256" key="2">
    <source>
        <dbReference type="ARBA" id="ARBA00023125"/>
    </source>
</evidence>
<protein>
    <submittedName>
        <fullName evidence="5">Regulatory protein, luxR family</fullName>
    </submittedName>
</protein>
<organism evidence="5 6">
    <name type="scientific">Bradyrhizobium erythrophlei</name>
    <dbReference type="NCBI Taxonomy" id="1437360"/>
    <lineage>
        <taxon>Bacteria</taxon>
        <taxon>Pseudomonadati</taxon>
        <taxon>Pseudomonadota</taxon>
        <taxon>Alphaproteobacteria</taxon>
        <taxon>Hyphomicrobiales</taxon>
        <taxon>Nitrobacteraceae</taxon>
        <taxon>Bradyrhizobium</taxon>
    </lineage>
</organism>
<dbReference type="Pfam" id="PF00196">
    <property type="entry name" value="GerE"/>
    <property type="match status" value="1"/>
</dbReference>
<name>A0A1M5U2C5_9BRAD</name>
<dbReference type="EMBL" id="LT670817">
    <property type="protein sequence ID" value="SHH57030.1"/>
    <property type="molecule type" value="Genomic_DNA"/>
</dbReference>
<dbReference type="CDD" id="cd06170">
    <property type="entry name" value="LuxR_C_like"/>
    <property type="match status" value="1"/>
</dbReference>
<accession>A0A1M5U2C5</accession>
<dbReference type="Proteomes" id="UP000189796">
    <property type="component" value="Chromosome I"/>
</dbReference>
<keyword evidence="3" id="KW-0804">Transcription</keyword>
<dbReference type="PANTHER" id="PTHR44688:SF16">
    <property type="entry name" value="DNA-BINDING TRANSCRIPTIONAL ACTIVATOR DEVR_DOSR"/>
    <property type="match status" value="1"/>
</dbReference>
<dbReference type="SMART" id="SM00421">
    <property type="entry name" value="HTH_LUXR"/>
    <property type="match status" value="1"/>
</dbReference>
<dbReference type="Gene3D" id="1.10.10.10">
    <property type="entry name" value="Winged helix-like DNA-binding domain superfamily/Winged helix DNA-binding domain"/>
    <property type="match status" value="1"/>
</dbReference>
<dbReference type="GO" id="GO:0003677">
    <property type="term" value="F:DNA binding"/>
    <property type="evidence" value="ECO:0007669"/>
    <property type="project" value="UniProtKB-KW"/>
</dbReference>
<reference evidence="5 6" key="1">
    <citation type="submission" date="2016-11" db="EMBL/GenBank/DDBJ databases">
        <authorList>
            <person name="Jaros S."/>
            <person name="Januszkiewicz K."/>
            <person name="Wedrychowicz H."/>
        </authorList>
    </citation>
    <scope>NUCLEOTIDE SEQUENCE [LARGE SCALE GENOMIC DNA]</scope>
    <source>
        <strain evidence="5 6">GAS138</strain>
    </source>
</reference>
<evidence type="ECO:0000313" key="5">
    <source>
        <dbReference type="EMBL" id="SHH57030.1"/>
    </source>
</evidence>
<keyword evidence="2" id="KW-0238">DNA-binding</keyword>